<dbReference type="EMBL" id="BSFE01000016">
    <property type="protein sequence ID" value="GLK53916.1"/>
    <property type="molecule type" value="Genomic_DNA"/>
</dbReference>
<keyword evidence="3" id="KW-1185">Reference proteome</keyword>
<feature type="transmembrane region" description="Helical" evidence="1">
    <location>
        <begin position="58"/>
        <end position="84"/>
    </location>
</feature>
<name>A0A9W6IRR8_9PROT</name>
<dbReference type="AlphaFoldDB" id="A0A9W6IRR8"/>
<dbReference type="Proteomes" id="UP001143486">
    <property type="component" value="Unassembled WGS sequence"/>
</dbReference>
<organism evidence="2 3">
    <name type="scientific">Maricaulis virginensis</name>
    <dbReference type="NCBI Taxonomy" id="144022"/>
    <lineage>
        <taxon>Bacteria</taxon>
        <taxon>Pseudomonadati</taxon>
        <taxon>Pseudomonadota</taxon>
        <taxon>Alphaproteobacteria</taxon>
        <taxon>Maricaulales</taxon>
        <taxon>Maricaulaceae</taxon>
        <taxon>Maricaulis</taxon>
    </lineage>
</organism>
<keyword evidence="1" id="KW-0472">Membrane</keyword>
<comment type="caution">
    <text evidence="2">The sequence shown here is derived from an EMBL/GenBank/DDBJ whole genome shotgun (WGS) entry which is preliminary data.</text>
</comment>
<evidence type="ECO:0000313" key="2">
    <source>
        <dbReference type="EMBL" id="GLK53916.1"/>
    </source>
</evidence>
<gene>
    <name evidence="2" type="ORF">GCM10017621_34240</name>
</gene>
<keyword evidence="1" id="KW-1133">Transmembrane helix</keyword>
<reference evidence="2" key="2">
    <citation type="submission" date="2023-01" db="EMBL/GenBank/DDBJ databases">
        <authorList>
            <person name="Sun Q."/>
            <person name="Evtushenko L."/>
        </authorList>
    </citation>
    <scope>NUCLEOTIDE SEQUENCE</scope>
    <source>
        <strain evidence="2">VKM B-1513</strain>
    </source>
</reference>
<sequence length="91" mass="10277">MMDKSPPLATVRVVPLGLTLSSFMLVTYALCILFGLLVPDTFRMYEAWAPLLPGFEWLTPRGVLFGAIGAYLYGWYGAVLYALLFRVFHRN</sequence>
<dbReference type="RefSeq" id="WP_271188254.1">
    <property type="nucleotide sequence ID" value="NZ_BSFE01000016.1"/>
</dbReference>
<keyword evidence="1" id="KW-0812">Transmembrane</keyword>
<feature type="transmembrane region" description="Helical" evidence="1">
    <location>
        <begin position="12"/>
        <end position="38"/>
    </location>
</feature>
<proteinExistence type="predicted"/>
<accession>A0A9W6IRR8</accession>
<evidence type="ECO:0000256" key="1">
    <source>
        <dbReference type="SAM" id="Phobius"/>
    </source>
</evidence>
<protein>
    <submittedName>
        <fullName evidence="2">Uncharacterized protein</fullName>
    </submittedName>
</protein>
<evidence type="ECO:0000313" key="3">
    <source>
        <dbReference type="Proteomes" id="UP001143486"/>
    </source>
</evidence>
<reference evidence="2" key="1">
    <citation type="journal article" date="2014" name="Int. J. Syst. Evol. Microbiol.">
        <title>Complete genome sequence of Corynebacterium casei LMG S-19264T (=DSM 44701T), isolated from a smear-ripened cheese.</title>
        <authorList>
            <consortium name="US DOE Joint Genome Institute (JGI-PGF)"/>
            <person name="Walter F."/>
            <person name="Albersmeier A."/>
            <person name="Kalinowski J."/>
            <person name="Ruckert C."/>
        </authorList>
    </citation>
    <scope>NUCLEOTIDE SEQUENCE</scope>
    <source>
        <strain evidence="2">VKM B-1513</strain>
    </source>
</reference>